<accession>A0ACB9XKN9</accession>
<evidence type="ECO:0000313" key="1">
    <source>
        <dbReference type="EMBL" id="KAI4827208.1"/>
    </source>
</evidence>
<proteinExistence type="predicted"/>
<dbReference type="EMBL" id="CM043789">
    <property type="protein sequence ID" value="KAI4827208.1"/>
    <property type="molecule type" value="Genomic_DNA"/>
</dbReference>
<organism evidence="1 2">
    <name type="scientific">Chaenocephalus aceratus</name>
    <name type="common">Blackfin icefish</name>
    <name type="synonym">Chaenichthys aceratus</name>
    <dbReference type="NCBI Taxonomy" id="36190"/>
    <lineage>
        <taxon>Eukaryota</taxon>
        <taxon>Metazoa</taxon>
        <taxon>Chordata</taxon>
        <taxon>Craniata</taxon>
        <taxon>Vertebrata</taxon>
        <taxon>Euteleostomi</taxon>
        <taxon>Actinopterygii</taxon>
        <taxon>Neopterygii</taxon>
        <taxon>Teleostei</taxon>
        <taxon>Neoteleostei</taxon>
        <taxon>Acanthomorphata</taxon>
        <taxon>Eupercaria</taxon>
        <taxon>Perciformes</taxon>
        <taxon>Notothenioidei</taxon>
        <taxon>Channichthyidae</taxon>
        <taxon>Chaenocephalus</taxon>
    </lineage>
</organism>
<name>A0ACB9XKN9_CHAAC</name>
<protein>
    <submittedName>
        <fullName evidence="1">Uncharacterized protein</fullName>
    </submittedName>
</protein>
<keyword evidence="2" id="KW-1185">Reference proteome</keyword>
<sequence>MFNSTNDKQACHHNDVALK</sequence>
<evidence type="ECO:0000313" key="2">
    <source>
        <dbReference type="Proteomes" id="UP001057452"/>
    </source>
</evidence>
<dbReference type="Proteomes" id="UP001057452">
    <property type="component" value="Chromosome 5"/>
</dbReference>
<comment type="caution">
    <text evidence="1">The sequence shown here is derived from an EMBL/GenBank/DDBJ whole genome shotgun (WGS) entry which is preliminary data.</text>
</comment>
<reference evidence="1" key="1">
    <citation type="submission" date="2022-05" db="EMBL/GenBank/DDBJ databases">
        <title>Chromosome-level genome of Chaenocephalus aceratus.</title>
        <authorList>
            <person name="Park H."/>
        </authorList>
    </citation>
    <scope>NUCLEOTIDE SEQUENCE</scope>
    <source>
        <strain evidence="1">KU_202001</strain>
    </source>
</reference>
<gene>
    <name evidence="1" type="ORF">KUCAC02_030622</name>
</gene>